<dbReference type="Proteomes" id="UP001180087">
    <property type="component" value="Chromosome"/>
</dbReference>
<gene>
    <name evidence="1" type="ORF">QR721_05975</name>
</gene>
<proteinExistence type="predicted"/>
<dbReference type="RefSeq" id="WP_348029545.1">
    <property type="nucleotide sequence ID" value="NZ_CP129113.1"/>
</dbReference>
<evidence type="ECO:0000313" key="1">
    <source>
        <dbReference type="EMBL" id="WLV25751.1"/>
    </source>
</evidence>
<organism evidence="1 2">
    <name type="scientific">Aciduricibacillus chroicocephali</name>
    <dbReference type="NCBI Taxonomy" id="3054939"/>
    <lineage>
        <taxon>Bacteria</taxon>
        <taxon>Bacillati</taxon>
        <taxon>Bacillota</taxon>
        <taxon>Bacilli</taxon>
        <taxon>Bacillales</taxon>
        <taxon>Bacillaceae</taxon>
        <taxon>Aciduricibacillus</taxon>
    </lineage>
</organism>
<evidence type="ECO:0008006" key="3">
    <source>
        <dbReference type="Google" id="ProtNLM"/>
    </source>
</evidence>
<name>A0ABY9KYC2_9BACI</name>
<accession>A0ABY9KYC2</accession>
<protein>
    <recommendedName>
        <fullName evidence="3">Hydrolase</fullName>
    </recommendedName>
</protein>
<reference evidence="1" key="1">
    <citation type="submission" date="2023-06" db="EMBL/GenBank/DDBJ databases">
        <title>A Treasure from Seagulls: Isolation and Description of Aciduricobacillus qingdaonensis gen. nov., sp. nov., a Rare Obligately Uric Acid-utilizing Member in the Family Bacillaceae.</title>
        <authorList>
            <person name="Liu W."/>
            <person name="Wang B."/>
        </authorList>
    </citation>
    <scope>NUCLEOTIDE SEQUENCE</scope>
    <source>
        <strain evidence="1">44XB</strain>
    </source>
</reference>
<dbReference type="EMBL" id="CP129113">
    <property type="protein sequence ID" value="WLV25751.1"/>
    <property type="molecule type" value="Genomic_DNA"/>
</dbReference>
<evidence type="ECO:0000313" key="2">
    <source>
        <dbReference type="Proteomes" id="UP001180087"/>
    </source>
</evidence>
<sequence>MHLKKHLFVTVDTQEIREMSIPESGIEYEIIADYDDVQEIKQLFQGQNRETFKALGYLSKPFDEWGADDRRAAYDADLILLYRKIFETGTEKTREEIREMGILE</sequence>
<keyword evidence="2" id="KW-1185">Reference proteome</keyword>